<dbReference type="GeneID" id="29858266"/>
<sequence length="130" mass="15115">MAADVSVENITSDRFSYEHGKILHLSLKPANDSEKIIMTVDDKEFFSTDLNFQCHANLLLVSHNHYVEPHRFELILPKHSFVKIEITEAAYNLLSTAIQENSSRYEEEQREARRALFFNRMNDLNGSKDK</sequence>
<evidence type="ECO:0000313" key="1">
    <source>
        <dbReference type="EMBL" id="ENW02916.1"/>
    </source>
</evidence>
<dbReference type="AlphaFoldDB" id="N9FDF8"/>
<dbReference type="STRING" id="262668.GCA_000931715_00104"/>
<dbReference type="EMBL" id="APQL01000013">
    <property type="protein sequence ID" value="ENW02916.1"/>
    <property type="molecule type" value="Genomic_DNA"/>
</dbReference>
<proteinExistence type="predicted"/>
<gene>
    <name evidence="1" type="ORF">F933_03322</name>
</gene>
<name>N9FDF8_9GAMM</name>
<comment type="caution">
    <text evidence="1">The sequence shown here is derived from an EMBL/GenBank/DDBJ whole genome shotgun (WGS) entry which is preliminary data.</text>
</comment>
<protein>
    <submittedName>
        <fullName evidence="1">Uncharacterized protein</fullName>
    </submittedName>
</protein>
<dbReference type="Proteomes" id="UP000017670">
    <property type="component" value="Unassembled WGS sequence"/>
</dbReference>
<organism evidence="1 2">
    <name type="scientific">Acinetobacter beijerinckii CIP 110307</name>
    <dbReference type="NCBI Taxonomy" id="1217648"/>
    <lineage>
        <taxon>Bacteria</taxon>
        <taxon>Pseudomonadati</taxon>
        <taxon>Pseudomonadota</taxon>
        <taxon>Gammaproteobacteria</taxon>
        <taxon>Moraxellales</taxon>
        <taxon>Moraxellaceae</taxon>
        <taxon>Acinetobacter</taxon>
    </lineage>
</organism>
<accession>N9FDF8</accession>
<evidence type="ECO:0000313" key="2">
    <source>
        <dbReference type="Proteomes" id="UP000017670"/>
    </source>
</evidence>
<dbReference type="HOGENOM" id="CLU_1933416_0_0_6"/>
<keyword evidence="2" id="KW-1185">Reference proteome</keyword>
<dbReference type="RefSeq" id="WP_005063263.1">
    <property type="nucleotide sequence ID" value="NZ_KB849767.1"/>
</dbReference>
<reference evidence="1 2" key="1">
    <citation type="submission" date="2013-02" db="EMBL/GenBank/DDBJ databases">
        <title>The Genome Sequence of Acinetobacter beijerinckii CIP 110307.</title>
        <authorList>
            <consortium name="The Broad Institute Genome Sequencing Platform"/>
            <consortium name="The Broad Institute Genome Sequencing Center for Infectious Disease"/>
            <person name="Cerqueira G."/>
            <person name="Feldgarden M."/>
            <person name="Courvalin P."/>
            <person name="Perichon B."/>
            <person name="Grillot-Courvalin C."/>
            <person name="Clermont D."/>
            <person name="Rocha E."/>
            <person name="Yoon E.-J."/>
            <person name="Nemec A."/>
            <person name="Walker B."/>
            <person name="Young S.K."/>
            <person name="Zeng Q."/>
            <person name="Gargeya S."/>
            <person name="Fitzgerald M."/>
            <person name="Haas B."/>
            <person name="Abouelleil A."/>
            <person name="Alvarado L."/>
            <person name="Arachchi H.M."/>
            <person name="Berlin A.M."/>
            <person name="Chapman S.B."/>
            <person name="Dewar J."/>
            <person name="Goldberg J."/>
            <person name="Griggs A."/>
            <person name="Gujja S."/>
            <person name="Hansen M."/>
            <person name="Howarth C."/>
            <person name="Imamovic A."/>
            <person name="Larimer J."/>
            <person name="McCowan C."/>
            <person name="Murphy C."/>
            <person name="Neiman D."/>
            <person name="Pearson M."/>
            <person name="Priest M."/>
            <person name="Roberts A."/>
            <person name="Saif S."/>
            <person name="Shea T."/>
            <person name="Sisk P."/>
            <person name="Sykes S."/>
            <person name="Wortman J."/>
            <person name="Nusbaum C."/>
            <person name="Birren B."/>
        </authorList>
    </citation>
    <scope>NUCLEOTIDE SEQUENCE [LARGE SCALE GENOMIC DNA]</scope>
    <source>
        <strain evidence="1 2">CIP 110307</strain>
    </source>
</reference>